<dbReference type="InterPro" id="IPR040759">
    <property type="entry name" value="RGS_DHEX"/>
</dbReference>
<dbReference type="Ensembl" id="ENSCCRT00015041659.1">
    <property type="protein sequence ID" value="ENSCCRP00015040281.1"/>
    <property type="gene ID" value="ENSCCRG00015015767.1"/>
</dbReference>
<dbReference type="GO" id="GO:0043005">
    <property type="term" value="C:neuron projection"/>
    <property type="evidence" value="ECO:0007669"/>
    <property type="project" value="TreeGrafter"/>
</dbReference>
<dbReference type="PANTHER" id="PTHR45746:SF2">
    <property type="entry name" value="REGULATOR OF G-PROTEIN SIGNALING 6"/>
    <property type="match status" value="1"/>
</dbReference>
<accession>A0A8C1UPK3</accession>
<evidence type="ECO:0000313" key="5">
    <source>
        <dbReference type="Proteomes" id="UP000694700"/>
    </source>
</evidence>
<dbReference type="Pfam" id="PF00610">
    <property type="entry name" value="DEP"/>
    <property type="match status" value="1"/>
</dbReference>
<dbReference type="GO" id="GO:0008277">
    <property type="term" value="P:regulation of G protein-coupled receptor signaling pathway"/>
    <property type="evidence" value="ECO:0007669"/>
    <property type="project" value="InterPro"/>
</dbReference>
<dbReference type="Pfam" id="PF00615">
    <property type="entry name" value="RGS"/>
    <property type="match status" value="1"/>
</dbReference>
<dbReference type="GO" id="GO:0009968">
    <property type="term" value="P:negative regulation of signal transduction"/>
    <property type="evidence" value="ECO:0007669"/>
    <property type="project" value="UniProtKB-KW"/>
</dbReference>
<dbReference type="InterPro" id="IPR000591">
    <property type="entry name" value="DEP_dom"/>
</dbReference>
<dbReference type="GO" id="GO:0005096">
    <property type="term" value="F:GTPase activator activity"/>
    <property type="evidence" value="ECO:0007669"/>
    <property type="project" value="TreeGrafter"/>
</dbReference>
<dbReference type="SMART" id="SM00315">
    <property type="entry name" value="RGS"/>
    <property type="match status" value="1"/>
</dbReference>
<dbReference type="InterPro" id="IPR036305">
    <property type="entry name" value="RGS_sf"/>
</dbReference>
<dbReference type="GO" id="GO:0005737">
    <property type="term" value="C:cytoplasm"/>
    <property type="evidence" value="ECO:0007669"/>
    <property type="project" value="TreeGrafter"/>
</dbReference>
<dbReference type="PROSITE" id="PS50186">
    <property type="entry name" value="DEP"/>
    <property type="match status" value="1"/>
</dbReference>
<dbReference type="InterPro" id="IPR036388">
    <property type="entry name" value="WH-like_DNA-bd_sf"/>
</dbReference>
<dbReference type="InterPro" id="IPR047017">
    <property type="entry name" value="RGS6/7/9/11_DHEX_sf"/>
</dbReference>
<dbReference type="Gene3D" id="1.10.167.10">
    <property type="entry name" value="Regulator of G-protein Signalling 4, domain 2"/>
    <property type="match status" value="1"/>
</dbReference>
<dbReference type="SMART" id="SM00049">
    <property type="entry name" value="DEP"/>
    <property type="match status" value="1"/>
</dbReference>
<name>A0A8C1UPK3_CYPCA</name>
<evidence type="ECO:0000259" key="3">
    <source>
        <dbReference type="PROSITE" id="PS50186"/>
    </source>
</evidence>
<dbReference type="InterPro" id="IPR047016">
    <property type="entry name" value="RGS6/7/9/11"/>
</dbReference>
<dbReference type="SUPFAM" id="SSF46785">
    <property type="entry name" value="Winged helix' DNA-binding domain"/>
    <property type="match status" value="1"/>
</dbReference>
<dbReference type="PROSITE" id="PS50132">
    <property type="entry name" value="RGS"/>
    <property type="match status" value="1"/>
</dbReference>
<dbReference type="FunFam" id="1.10.1240.60:FF:000001">
    <property type="entry name" value="Regulator of G-protein signaling 6"/>
    <property type="match status" value="1"/>
</dbReference>
<dbReference type="FunFam" id="1.10.10.10:FF:000162">
    <property type="entry name" value="Regulator of G-protein signaling 6"/>
    <property type="match status" value="1"/>
</dbReference>
<feature type="domain" description="RGS" evidence="2">
    <location>
        <begin position="286"/>
        <end position="401"/>
    </location>
</feature>
<dbReference type="InterPro" id="IPR036390">
    <property type="entry name" value="WH_DNA-bd_sf"/>
</dbReference>
<dbReference type="Gene3D" id="1.10.1240.60">
    <property type="match status" value="1"/>
</dbReference>
<dbReference type="CDD" id="cd04450">
    <property type="entry name" value="DEP_RGS7-like"/>
    <property type="match status" value="1"/>
</dbReference>
<dbReference type="Gene3D" id="1.10.10.10">
    <property type="entry name" value="Winged helix-like DNA-binding domain superfamily/Winged helix DNA-binding domain"/>
    <property type="match status" value="1"/>
</dbReference>
<keyword evidence="1" id="KW-0734">Signal transduction inhibitor</keyword>
<dbReference type="AlphaFoldDB" id="A0A8C1UPK3"/>
<reference evidence="4" key="1">
    <citation type="submission" date="2025-08" db="UniProtKB">
        <authorList>
            <consortium name="Ensembl"/>
        </authorList>
    </citation>
    <scope>IDENTIFICATION</scope>
</reference>
<dbReference type="Pfam" id="PF18148">
    <property type="entry name" value="RGS_DHEX"/>
    <property type="match status" value="1"/>
</dbReference>
<dbReference type="GO" id="GO:0035556">
    <property type="term" value="P:intracellular signal transduction"/>
    <property type="evidence" value="ECO:0007669"/>
    <property type="project" value="InterPro"/>
</dbReference>
<evidence type="ECO:0000313" key="4">
    <source>
        <dbReference type="Ensembl" id="ENSCCRP00015040281.1"/>
    </source>
</evidence>
<dbReference type="Proteomes" id="UP000694700">
    <property type="component" value="Unplaced"/>
</dbReference>
<evidence type="ECO:0000259" key="2">
    <source>
        <dbReference type="PROSITE" id="PS50132"/>
    </source>
</evidence>
<dbReference type="PRINTS" id="PR01301">
    <property type="entry name" value="RGSPROTEIN"/>
</dbReference>
<evidence type="ECO:0000256" key="1">
    <source>
        <dbReference type="ARBA" id="ARBA00022700"/>
    </source>
</evidence>
<feature type="domain" description="DEP" evidence="3">
    <location>
        <begin position="39"/>
        <end position="114"/>
    </location>
</feature>
<dbReference type="SUPFAM" id="SSF48097">
    <property type="entry name" value="Regulator of G-protein signaling, RGS"/>
    <property type="match status" value="1"/>
</dbReference>
<sequence>MAQASQEQGAVGIADPDEDSPNMIAYRKIEDIITRLQDETEGVPVRTVKSFLSKIPSVVTGSDIVQWMMKNLNIDDPAEAIHIGSLIAAQGYMFPISDHVLTLKDDGTLYRFQAPYFWPSNCWEPENTDYAIYLCKRTMQNKTRLELADYEAENLARLQRAFARKWEFIFMQAEAQVKIDRKKDKTERKILDSQERAFWDVHRPVPGCVNTTEMDIRKCRRLKNPQRVKKSVYGVVDDTQTQSPVHTPSQQSGKDTREDVEKEILFLNTQLDRHCMKMSKVKWGFSLDEALKDPVGREQFLKFLESEFSSENLLFWLAVQDLKCRPLQEVAARAQEIWQEFLAEGAPSAINLDSHSYERTSQNLKDPGRYSFEDAQDHIYKLMKSDSYPRFLRSNAYQDLLLARKKPETEQGRRTSLEKFTRSVVSGTCCLEKSDSRLSFSSFVSKSGFLEGCQTRIK</sequence>
<proteinExistence type="predicted"/>
<dbReference type="PANTHER" id="PTHR45746">
    <property type="entry name" value="LP21163P"/>
    <property type="match status" value="1"/>
</dbReference>
<protein>
    <submittedName>
        <fullName evidence="4">Regulator of G protein signaling 6</fullName>
    </submittedName>
</protein>
<dbReference type="InterPro" id="IPR044926">
    <property type="entry name" value="RGS_subdomain_2"/>
</dbReference>
<dbReference type="FunFam" id="1.10.167.10:FF:000001">
    <property type="entry name" value="Putative regulator of g-protein signaling 12"/>
    <property type="match status" value="1"/>
</dbReference>
<dbReference type="InterPro" id="IPR016137">
    <property type="entry name" value="RGS"/>
</dbReference>
<organism evidence="4 5">
    <name type="scientific">Cyprinus carpio</name>
    <name type="common">Common carp</name>
    <dbReference type="NCBI Taxonomy" id="7962"/>
    <lineage>
        <taxon>Eukaryota</taxon>
        <taxon>Metazoa</taxon>
        <taxon>Chordata</taxon>
        <taxon>Craniata</taxon>
        <taxon>Vertebrata</taxon>
        <taxon>Euteleostomi</taxon>
        <taxon>Actinopterygii</taxon>
        <taxon>Neopterygii</taxon>
        <taxon>Teleostei</taxon>
        <taxon>Ostariophysi</taxon>
        <taxon>Cypriniformes</taxon>
        <taxon>Cyprinidae</taxon>
        <taxon>Cyprininae</taxon>
        <taxon>Cyprinus</taxon>
    </lineage>
</organism>